<accession>A0A3P5XGB5</accession>
<dbReference type="RefSeq" id="WP_124071872.1">
    <property type="nucleotide sequence ID" value="NZ_CBCRXF010000035.1"/>
</dbReference>
<organism evidence="2 3">
    <name type="scientific">Filibacter tadaridae</name>
    <dbReference type="NCBI Taxonomy" id="2483811"/>
    <lineage>
        <taxon>Bacteria</taxon>
        <taxon>Bacillati</taxon>
        <taxon>Bacillota</taxon>
        <taxon>Bacilli</taxon>
        <taxon>Bacillales</taxon>
        <taxon>Caryophanaceae</taxon>
        <taxon>Filibacter</taxon>
    </lineage>
</organism>
<keyword evidence="1" id="KW-0472">Membrane</keyword>
<feature type="transmembrane region" description="Helical" evidence="1">
    <location>
        <begin position="12"/>
        <end position="30"/>
    </location>
</feature>
<gene>
    <name evidence="2" type="ORF">FILTAD_03069</name>
</gene>
<sequence length="67" mass="7624">MQSNNNRRPWRFAIGGWGAFVVAAILFLIFDYDLYLMLGLLTAAIILTIGNAIYVLYKKRKSRAGEK</sequence>
<keyword evidence="1" id="KW-1133">Transmembrane helix</keyword>
<evidence type="ECO:0000256" key="1">
    <source>
        <dbReference type="SAM" id="Phobius"/>
    </source>
</evidence>
<dbReference type="AlphaFoldDB" id="A0A3P5XGB5"/>
<feature type="transmembrane region" description="Helical" evidence="1">
    <location>
        <begin position="36"/>
        <end position="57"/>
    </location>
</feature>
<keyword evidence="3" id="KW-1185">Reference proteome</keyword>
<evidence type="ECO:0000313" key="2">
    <source>
        <dbReference type="EMBL" id="VDC33896.1"/>
    </source>
</evidence>
<protein>
    <submittedName>
        <fullName evidence="2">Uncharacterized protein</fullName>
    </submittedName>
</protein>
<dbReference type="Proteomes" id="UP000270468">
    <property type="component" value="Unassembled WGS sequence"/>
</dbReference>
<dbReference type="OrthoDB" id="2972657at2"/>
<dbReference type="EMBL" id="UXAV01000065">
    <property type="protein sequence ID" value="VDC33896.1"/>
    <property type="molecule type" value="Genomic_DNA"/>
</dbReference>
<keyword evidence="1" id="KW-0812">Transmembrane</keyword>
<name>A0A3P5XGB5_9BACL</name>
<proteinExistence type="predicted"/>
<reference evidence="2 3" key="1">
    <citation type="submission" date="2018-11" db="EMBL/GenBank/DDBJ databases">
        <authorList>
            <person name="Criscuolo A."/>
        </authorList>
    </citation>
    <scope>NUCLEOTIDE SEQUENCE [LARGE SCALE GENOMIC DNA]</scope>
    <source>
        <strain evidence="2">ATB-66</strain>
    </source>
</reference>
<evidence type="ECO:0000313" key="3">
    <source>
        <dbReference type="Proteomes" id="UP000270468"/>
    </source>
</evidence>